<keyword evidence="2" id="KW-1133">Transmembrane helix</keyword>
<name>A0AB34IXD4_PRYPA</name>
<proteinExistence type="predicted"/>
<feature type="transmembrane region" description="Helical" evidence="2">
    <location>
        <begin position="300"/>
        <end position="318"/>
    </location>
</feature>
<dbReference type="EMBL" id="JBGBPQ010000016">
    <property type="protein sequence ID" value="KAL1508657.1"/>
    <property type="molecule type" value="Genomic_DNA"/>
</dbReference>
<feature type="transmembrane region" description="Helical" evidence="2">
    <location>
        <begin position="539"/>
        <end position="559"/>
    </location>
</feature>
<keyword evidence="2" id="KW-0472">Membrane</keyword>
<reference evidence="3 4" key="1">
    <citation type="journal article" date="2024" name="Science">
        <title>Giant polyketide synthase enzymes in the biosynthesis of giant marine polyether toxins.</title>
        <authorList>
            <person name="Fallon T.R."/>
            <person name="Shende V.V."/>
            <person name="Wierzbicki I.H."/>
            <person name="Pendleton A.L."/>
            <person name="Watervoot N.F."/>
            <person name="Auber R.P."/>
            <person name="Gonzalez D.J."/>
            <person name="Wisecaver J.H."/>
            <person name="Moore B.S."/>
        </authorList>
    </citation>
    <scope>NUCLEOTIDE SEQUENCE [LARGE SCALE GENOMIC DNA]</scope>
    <source>
        <strain evidence="3 4">12B1</strain>
    </source>
</reference>
<evidence type="ECO:0000313" key="3">
    <source>
        <dbReference type="EMBL" id="KAL1508657.1"/>
    </source>
</evidence>
<keyword evidence="2" id="KW-0812">Transmembrane</keyword>
<evidence type="ECO:0000256" key="2">
    <source>
        <dbReference type="SAM" id="Phobius"/>
    </source>
</evidence>
<feature type="region of interest" description="Disordered" evidence="1">
    <location>
        <begin position="601"/>
        <end position="627"/>
    </location>
</feature>
<feature type="transmembrane region" description="Helical" evidence="2">
    <location>
        <begin position="363"/>
        <end position="383"/>
    </location>
</feature>
<organism evidence="3 4">
    <name type="scientific">Prymnesium parvum</name>
    <name type="common">Toxic golden alga</name>
    <dbReference type="NCBI Taxonomy" id="97485"/>
    <lineage>
        <taxon>Eukaryota</taxon>
        <taxon>Haptista</taxon>
        <taxon>Haptophyta</taxon>
        <taxon>Prymnesiophyceae</taxon>
        <taxon>Prymnesiales</taxon>
        <taxon>Prymnesiaceae</taxon>
        <taxon>Prymnesium</taxon>
    </lineage>
</organism>
<dbReference type="PANTHER" id="PTHR18966">
    <property type="entry name" value="IONOTROPIC GLUTAMATE RECEPTOR"/>
    <property type="match status" value="1"/>
</dbReference>
<dbReference type="SUPFAM" id="SSF53850">
    <property type="entry name" value="Periplasmic binding protein-like II"/>
    <property type="match status" value="1"/>
</dbReference>
<evidence type="ECO:0000313" key="4">
    <source>
        <dbReference type="Proteomes" id="UP001515480"/>
    </source>
</evidence>
<accession>A0AB34IXD4</accession>
<gene>
    <name evidence="3" type="ORF">AB1Y20_004753</name>
</gene>
<sequence>MQLMMAAALIMGASPDASWPHGTSACPCIDPWSYYGDSLQLNGHTPTAPSDSCAMTREGDKLCYTATYGSRGCDVYDMSATPECARTESKPAWCPAMWCFVDANNCDQPHGVSEYFSNSTPPFTFSYETCGYVNTFNAGSAMDQLRTFVASRPRKKLRIAFPLDDSSDGSTLIGIVPYRDGTPKIKPFKGVGGSNRSGSSLVFMDSIFATHGIPWEQVPVSAHSAALSPSSAYTACVYDVALGLADMCWGNFWPIQSRRLLTSFTAPFYTDHFHVVVRRGRREESFSEVLFKSFSPFTPMLWLSFMLALAYVGITLNWEADPERKLSRGERCISIPVWILKGFNAFGTGGEIKGVNIKTAGGWMTSVALGFSCLVMVTGYNAVVVSELVEQRTGRVQSLEEGISRGYRFCVHTVVQESLENTYPSLITVERAHGVSMMEAMDAGECDAAILHEDAWRSERTGNTEQCLTKLRLKATVASVHNAFPVRAEVEHIMSWAITRQLEKGQYEQLRVQARLNFTSRDRICAEASDTESVTQLGFAQLGGPILLMLLVATVSVIVTRHRIREERMQQLVNNMEDHIERKAPRWAKLNRAKDAVRRSIQGRRISSSPVRASSVTGTDDPRMGPSHVPKAAWVIRAYNPEPGNNRVAPASEDADTHHWDAVCPVQPHERGSD</sequence>
<comment type="caution">
    <text evidence="3">The sequence shown here is derived from an EMBL/GenBank/DDBJ whole genome shotgun (WGS) entry which is preliminary data.</text>
</comment>
<evidence type="ECO:0000256" key="1">
    <source>
        <dbReference type="SAM" id="MobiDB-lite"/>
    </source>
</evidence>
<dbReference type="InterPro" id="IPR015683">
    <property type="entry name" value="Ionotropic_Glu_rcpt"/>
</dbReference>
<evidence type="ECO:0008006" key="5">
    <source>
        <dbReference type="Google" id="ProtNLM"/>
    </source>
</evidence>
<dbReference type="AlphaFoldDB" id="A0AB34IXD4"/>
<dbReference type="Proteomes" id="UP001515480">
    <property type="component" value="Unassembled WGS sequence"/>
</dbReference>
<protein>
    <recommendedName>
        <fullName evidence="5">Ionotropic glutamate receptor C-terminal domain-containing protein</fullName>
    </recommendedName>
</protein>
<keyword evidence="4" id="KW-1185">Reference proteome</keyword>